<dbReference type="GO" id="GO:0005615">
    <property type="term" value="C:extracellular space"/>
    <property type="evidence" value="ECO:0007669"/>
    <property type="project" value="TreeGrafter"/>
</dbReference>
<sequence>MKKQIAILITFLVPWFIQGCGESTSTAENVTQSEAAKLGGQSSVQDSDSNPNVVQVAVGSEDHSTLVSALQAAEYVDALTNVGPFTVFAPTNDAFDQLPEGTLENLTQSENQRQLRDILEYHVLLGVYKAEDFVDNRKLGTADGRSLLVTKREDGSVKINGAKIIGTLPASNGIIHVVDQVLLPK</sequence>
<dbReference type="OrthoDB" id="1119934at2"/>
<dbReference type="PANTHER" id="PTHR10900:SF77">
    <property type="entry name" value="FI19380P1"/>
    <property type="match status" value="1"/>
</dbReference>
<gene>
    <name evidence="2" type="ORF">SAMN04487988_11031</name>
</gene>
<dbReference type="AlphaFoldDB" id="A0A1I2VQ08"/>
<dbReference type="SUPFAM" id="SSF82153">
    <property type="entry name" value="FAS1 domain"/>
    <property type="match status" value="1"/>
</dbReference>
<dbReference type="EMBL" id="FOPC01000010">
    <property type="protein sequence ID" value="SFG90387.1"/>
    <property type="molecule type" value="Genomic_DNA"/>
</dbReference>
<evidence type="ECO:0000313" key="3">
    <source>
        <dbReference type="Proteomes" id="UP000199642"/>
    </source>
</evidence>
<dbReference type="FunFam" id="2.30.180.10:FF:000014">
    <property type="entry name" value="Stabilin 1"/>
    <property type="match status" value="1"/>
</dbReference>
<dbReference type="PROSITE" id="PS50213">
    <property type="entry name" value="FAS1"/>
    <property type="match status" value="1"/>
</dbReference>
<dbReference type="SMART" id="SM00554">
    <property type="entry name" value="FAS1"/>
    <property type="match status" value="1"/>
</dbReference>
<feature type="domain" description="FAS1" evidence="1">
    <location>
        <begin position="50"/>
        <end position="182"/>
    </location>
</feature>
<dbReference type="STRING" id="435880.SAMN04487988_11031"/>
<evidence type="ECO:0000259" key="1">
    <source>
        <dbReference type="PROSITE" id="PS50213"/>
    </source>
</evidence>
<reference evidence="3" key="1">
    <citation type="submission" date="2016-10" db="EMBL/GenBank/DDBJ databases">
        <authorList>
            <person name="Varghese N."/>
            <person name="Submissions S."/>
        </authorList>
    </citation>
    <scope>NUCLEOTIDE SEQUENCE [LARGE SCALE GENOMIC DNA]</scope>
    <source>
        <strain evidence="3">DSM 19315</strain>
    </source>
</reference>
<dbReference type="InterPro" id="IPR050904">
    <property type="entry name" value="Adhesion/Biosynth-related"/>
</dbReference>
<evidence type="ECO:0000313" key="2">
    <source>
        <dbReference type="EMBL" id="SFG90387.1"/>
    </source>
</evidence>
<dbReference type="InterPro" id="IPR000782">
    <property type="entry name" value="FAS1_domain"/>
</dbReference>
<proteinExistence type="predicted"/>
<keyword evidence="3" id="KW-1185">Reference proteome</keyword>
<dbReference type="RefSeq" id="WP_092792613.1">
    <property type="nucleotide sequence ID" value="NZ_FOPC01000010.1"/>
</dbReference>
<dbReference type="InterPro" id="IPR036378">
    <property type="entry name" value="FAS1_dom_sf"/>
</dbReference>
<dbReference type="Proteomes" id="UP000199642">
    <property type="component" value="Unassembled WGS sequence"/>
</dbReference>
<dbReference type="Gene3D" id="2.30.180.10">
    <property type="entry name" value="FAS1 domain"/>
    <property type="match status" value="1"/>
</dbReference>
<protein>
    <submittedName>
        <fullName evidence="2">Uncaracterized surface protein containing fasciclin (FAS1) repeats</fullName>
    </submittedName>
</protein>
<accession>A0A1I2VQ08</accession>
<dbReference type="PROSITE" id="PS51257">
    <property type="entry name" value="PROKAR_LIPOPROTEIN"/>
    <property type="match status" value="1"/>
</dbReference>
<organism evidence="2 3">
    <name type="scientific">Algoriphagus hitonicola</name>
    <dbReference type="NCBI Taxonomy" id="435880"/>
    <lineage>
        <taxon>Bacteria</taxon>
        <taxon>Pseudomonadati</taxon>
        <taxon>Bacteroidota</taxon>
        <taxon>Cytophagia</taxon>
        <taxon>Cytophagales</taxon>
        <taxon>Cyclobacteriaceae</taxon>
        <taxon>Algoriphagus</taxon>
    </lineage>
</organism>
<name>A0A1I2VQ08_9BACT</name>
<dbReference type="Pfam" id="PF02469">
    <property type="entry name" value="Fasciclin"/>
    <property type="match status" value="1"/>
</dbReference>
<dbReference type="PANTHER" id="PTHR10900">
    <property type="entry name" value="PERIOSTIN-RELATED"/>
    <property type="match status" value="1"/>
</dbReference>